<organism evidence="1 2">
    <name type="scientific">Candidatus Magasanikbacteria bacterium RIFOXYC12_FULL_33_11</name>
    <dbReference type="NCBI Taxonomy" id="1798701"/>
    <lineage>
        <taxon>Bacteria</taxon>
        <taxon>Candidatus Magasanikiibacteriota</taxon>
    </lineage>
</organism>
<accession>A0A1F6NSD8</accession>
<sequence>MTSLLVVGDIILWPAMEHAAWSSSDKISLTVSKPGVIASVQRFIGKKEREQQIAMSGSVDVPYYETVILDCHDSQRAKTLYVVTEAQLLKDYYVPSGWSGHDTGGPTEDTYRLKPLHDFEKGIPFVLHLSPREEVLPEGMVVLGKRITLSMGDMLLGLVFALVTESLRYLGSGHFFNIISSMIVDFKSEDVLDCQVIGVSNRDRALWSFNFFLPKTSFIADSVEEWSSLVICTPLDEKEDSVTLKVCFSFDSGFSVIDG</sequence>
<gene>
    <name evidence="1" type="ORF">A2493_01805</name>
</gene>
<comment type="caution">
    <text evidence="1">The sequence shown here is derived from an EMBL/GenBank/DDBJ whole genome shotgun (WGS) entry which is preliminary data.</text>
</comment>
<evidence type="ECO:0000313" key="2">
    <source>
        <dbReference type="Proteomes" id="UP000178349"/>
    </source>
</evidence>
<evidence type="ECO:0000313" key="1">
    <source>
        <dbReference type="EMBL" id="OGH86673.1"/>
    </source>
</evidence>
<dbReference type="EMBL" id="MFQW01000006">
    <property type="protein sequence ID" value="OGH86673.1"/>
    <property type="molecule type" value="Genomic_DNA"/>
</dbReference>
<dbReference type="Proteomes" id="UP000178349">
    <property type="component" value="Unassembled WGS sequence"/>
</dbReference>
<reference evidence="1 2" key="1">
    <citation type="journal article" date="2016" name="Nat. Commun.">
        <title>Thousands of microbial genomes shed light on interconnected biogeochemical processes in an aquifer system.</title>
        <authorList>
            <person name="Anantharaman K."/>
            <person name="Brown C.T."/>
            <person name="Hug L.A."/>
            <person name="Sharon I."/>
            <person name="Castelle C.J."/>
            <person name="Probst A.J."/>
            <person name="Thomas B.C."/>
            <person name="Singh A."/>
            <person name="Wilkins M.J."/>
            <person name="Karaoz U."/>
            <person name="Brodie E.L."/>
            <person name="Williams K.H."/>
            <person name="Hubbard S.S."/>
            <person name="Banfield J.F."/>
        </authorList>
    </citation>
    <scope>NUCLEOTIDE SEQUENCE [LARGE SCALE GENOMIC DNA]</scope>
</reference>
<dbReference type="AlphaFoldDB" id="A0A1F6NSD8"/>
<protein>
    <submittedName>
        <fullName evidence="1">Uncharacterized protein</fullName>
    </submittedName>
</protein>
<proteinExistence type="predicted"/>
<name>A0A1F6NSD8_9BACT</name>